<name>A0A6M3M414_9ZZZZ</name>
<dbReference type="EMBL" id="MT142566">
    <property type="protein sequence ID" value="QJA85294.1"/>
    <property type="molecule type" value="Genomic_DNA"/>
</dbReference>
<dbReference type="EMBL" id="MT143739">
    <property type="protein sequence ID" value="QJB01860.1"/>
    <property type="molecule type" value="Genomic_DNA"/>
</dbReference>
<evidence type="ECO:0000313" key="2">
    <source>
        <dbReference type="EMBL" id="QJB00513.1"/>
    </source>
</evidence>
<reference evidence="2" key="1">
    <citation type="submission" date="2020-03" db="EMBL/GenBank/DDBJ databases">
        <title>The deep terrestrial virosphere.</title>
        <authorList>
            <person name="Holmfeldt K."/>
            <person name="Nilsson E."/>
            <person name="Simone D."/>
            <person name="Lopez-Fernandez M."/>
            <person name="Wu X."/>
            <person name="de Brujin I."/>
            <person name="Lundin D."/>
            <person name="Andersson A."/>
            <person name="Bertilsson S."/>
            <person name="Dopson M."/>
        </authorList>
    </citation>
    <scope>NUCLEOTIDE SEQUENCE</scope>
    <source>
        <strain evidence="2">MM171A00427</strain>
        <strain evidence="3">MM171B01825</strain>
        <strain evidence="1">MM415B02234</strain>
    </source>
</reference>
<sequence length="129" mass="15442">MDEMIAHELPSDYNGEKIIILPTRFNSDTGRFQIRVNGKWRQSKEYDYFCFDCCYESGIGVFEYLKSDYDPLEYYGYKDAAGTWIFWGVCVSCRRRITDFFWKGKKRQQKPTGGNGHGWLRKRRQLSRY</sequence>
<evidence type="ECO:0000313" key="1">
    <source>
        <dbReference type="EMBL" id="QJA85294.1"/>
    </source>
</evidence>
<protein>
    <submittedName>
        <fullName evidence="2">Uncharacterized protein</fullName>
    </submittedName>
</protein>
<accession>A0A6M3M414</accession>
<proteinExistence type="predicted"/>
<dbReference type="EMBL" id="MT143695">
    <property type="protein sequence ID" value="QJB00513.1"/>
    <property type="molecule type" value="Genomic_DNA"/>
</dbReference>
<organism evidence="2">
    <name type="scientific">viral metagenome</name>
    <dbReference type="NCBI Taxonomy" id="1070528"/>
    <lineage>
        <taxon>unclassified sequences</taxon>
        <taxon>metagenomes</taxon>
        <taxon>organismal metagenomes</taxon>
    </lineage>
</organism>
<evidence type="ECO:0000313" key="3">
    <source>
        <dbReference type="EMBL" id="QJB01860.1"/>
    </source>
</evidence>
<dbReference type="AlphaFoldDB" id="A0A6M3M414"/>
<gene>
    <name evidence="2" type="ORF">MM171A00427_0009</name>
    <name evidence="3" type="ORF">MM171B01825_0009</name>
    <name evidence="1" type="ORF">MM415B02234_0012</name>
</gene>